<organism evidence="1 2">
    <name type="scientific">Parabacteroides johnsonii</name>
    <dbReference type="NCBI Taxonomy" id="387661"/>
    <lineage>
        <taxon>Bacteria</taxon>
        <taxon>Pseudomonadati</taxon>
        <taxon>Bacteroidota</taxon>
        <taxon>Bacteroidia</taxon>
        <taxon>Bacteroidales</taxon>
        <taxon>Tannerellaceae</taxon>
        <taxon>Parabacteroides</taxon>
    </lineage>
</organism>
<dbReference type="AlphaFoldDB" id="A0A9Q5X880"/>
<dbReference type="Proteomes" id="UP000195975">
    <property type="component" value="Unassembled WGS sequence"/>
</dbReference>
<name>A0A9Q5X880_9BACT</name>
<sequence length="615" mass="67729">MIKILTHMVYLLCPALLLLMSGCESEVFLSGQPEEGNSSDGKVRVEIFARANAYPLPLTKGLEDENTVGMAPWVLVFKGNDANATFIEAAQAFELAGKRYVILTRQPAGSNYRLLILANPQLFFYYGDAVTAYSFTSENFRLNMTPEVTTLSDICSRLLTEPLNAPSCTVIPYSGAGELIPMSYLLTVDKIDNTTKIENTDKSSLQLVRAVAKMVITNKAPNFELKGVSAVVNVPRQGLLHNLTGSIMDNTSNLTEYRNDAAYSAPLVTAEWTDEGQSTEKTPVYLYESSILAGSYMIIQGKYGGREYYYKMAIVDQLLQPVKILRNRAYTFTIVTVKGPGYDSVADAKASKASNTDIDFMILIDDSDSYEITANNDYYLGVSNSVFIVYADEMADHEAFRLVTDCKVNFPDARSVTDNAQEVAEGVFRLAYPADGKIPIVDNNVSPRITAVGVNVSAGLQWYEEGMKGPAPGYEDRKNAYITLKLGNLEKQVHIRQRNAIPAAGMTLRYMPTNNMNPEIGEINYYCLSAYVEDGTDNPKNWIKLRPSIPDSDRNDTDRITVDDGVIYMEILPNGGSARKGLVYLTTIGEHGSSANGNATRRIKIEITQSGIASN</sequence>
<protein>
    <submittedName>
        <fullName evidence="1">DUF4906 domain-containing protein</fullName>
    </submittedName>
</protein>
<evidence type="ECO:0000313" key="1">
    <source>
        <dbReference type="EMBL" id="OUO05484.1"/>
    </source>
</evidence>
<gene>
    <name evidence="1" type="ORF">B5F96_08995</name>
</gene>
<reference evidence="2" key="1">
    <citation type="submission" date="2017-04" db="EMBL/GenBank/DDBJ databases">
        <title>Function of individual gut microbiota members based on whole genome sequencing of pure cultures obtained from chicken caecum.</title>
        <authorList>
            <person name="Medvecky M."/>
            <person name="Cejkova D."/>
            <person name="Polansky O."/>
            <person name="Karasova D."/>
            <person name="Kubasova T."/>
            <person name="Cizek A."/>
            <person name="Rychlik I."/>
        </authorList>
    </citation>
    <scope>NUCLEOTIDE SEQUENCE [LARGE SCALE GENOMIC DNA]</scope>
    <source>
        <strain evidence="2">An42</strain>
    </source>
</reference>
<accession>A0A9Q5X880</accession>
<dbReference type="EMBL" id="NFIJ01000007">
    <property type="protein sequence ID" value="OUO05484.1"/>
    <property type="molecule type" value="Genomic_DNA"/>
</dbReference>
<comment type="caution">
    <text evidence="1">The sequence shown here is derived from an EMBL/GenBank/DDBJ whole genome shotgun (WGS) entry which is preliminary data.</text>
</comment>
<proteinExistence type="predicted"/>
<dbReference type="PROSITE" id="PS51257">
    <property type="entry name" value="PROKAR_LIPOPROTEIN"/>
    <property type="match status" value="1"/>
</dbReference>
<evidence type="ECO:0000313" key="2">
    <source>
        <dbReference type="Proteomes" id="UP000195975"/>
    </source>
</evidence>